<dbReference type="NCBIfam" id="TIGR00299">
    <property type="entry name" value="nickel pincer cofactor biosynthesis protein LarC"/>
    <property type="match status" value="1"/>
</dbReference>
<dbReference type="EMBL" id="AP024488">
    <property type="protein sequence ID" value="BCS94879.1"/>
    <property type="molecule type" value="Genomic_DNA"/>
</dbReference>
<sequence length="401" mass="42899">MHLYMDCFSGLSGDMALGALVDLGVPAGWIKDQLTPLLEDRFDITDEKVFKSGIHAVNVTVHDHSHHHHGGDHHHHHALDYRKIKDLIQGSPLKEAVKERSLAVFERIAVAEAKIHGCDINTVHFHEVGGIDAVADIVGVILALDYLGVTHVTASPLPLGSGTVTCAHGLLPVPAPATLELLKGIPSYGCDSGCEILTPTGAALAAELADRFGPMPELVVTAVGYGAGKRETQGLPNLVRMVLGQSPDQADTVVELSCNIDDMSPELLGNAMQTLLTAGALDVWFTPIQMKKNRPATQLSVLCREEDRKTLTQKALTETTTIGVRWNRLNRTTLTRKAITLPCPSGDVAAKEVSLPDGSTRITPEYDACKALASQKGKALVDIYNEAVSAAQGLLRPPAAR</sequence>
<evidence type="ECO:0000313" key="3">
    <source>
        <dbReference type="EMBL" id="BCS94879.1"/>
    </source>
</evidence>
<dbReference type="PANTHER" id="PTHR36566:SF1">
    <property type="entry name" value="PYRIDINIUM-3,5-BISTHIOCARBOXYLIC ACID MONONUCLEOTIDE NICKEL INSERTION PROTEIN"/>
    <property type="match status" value="1"/>
</dbReference>
<keyword evidence="4" id="KW-1185">Reference proteome</keyword>
<keyword evidence="1 2" id="KW-0533">Nickel</keyword>
<name>A0ABM7PCS8_9BACT</name>
<dbReference type="HAMAP" id="MF_01074">
    <property type="entry name" value="LarC"/>
    <property type="match status" value="1"/>
</dbReference>
<gene>
    <name evidence="3" type="ORF">DSLASN_05110</name>
</gene>
<evidence type="ECO:0000256" key="2">
    <source>
        <dbReference type="HAMAP-Rule" id="MF_01074"/>
    </source>
</evidence>
<reference evidence="3 4" key="1">
    <citation type="submission" date="2021-02" db="EMBL/GenBank/DDBJ databases">
        <title>Complete genome of Desulfoluna sp. strain ASN36.</title>
        <authorList>
            <person name="Takahashi A."/>
            <person name="Kojima H."/>
            <person name="Fukui M."/>
        </authorList>
    </citation>
    <scope>NUCLEOTIDE SEQUENCE [LARGE SCALE GENOMIC DNA]</scope>
    <source>
        <strain evidence="3 4">ASN36</strain>
    </source>
</reference>
<comment type="similarity">
    <text evidence="2">Belongs to the LarC family.</text>
</comment>
<accession>A0ABM7PCS8</accession>
<dbReference type="InterPro" id="IPR002822">
    <property type="entry name" value="Ni_insertion"/>
</dbReference>
<dbReference type="Gene3D" id="3.30.70.1380">
    <property type="entry name" value="Transcriptional regulatory protein pf0864 domain like"/>
    <property type="match status" value="1"/>
</dbReference>
<dbReference type="PANTHER" id="PTHR36566">
    <property type="entry name" value="NICKEL INSERTION PROTEIN-RELATED"/>
    <property type="match status" value="1"/>
</dbReference>
<organism evidence="3 4">
    <name type="scientific">Desulfoluna limicola</name>
    <dbReference type="NCBI Taxonomy" id="2810562"/>
    <lineage>
        <taxon>Bacteria</taxon>
        <taxon>Pseudomonadati</taxon>
        <taxon>Thermodesulfobacteriota</taxon>
        <taxon>Desulfobacteria</taxon>
        <taxon>Desulfobacterales</taxon>
        <taxon>Desulfolunaceae</taxon>
        <taxon>Desulfoluna</taxon>
    </lineage>
</organism>
<dbReference type="RefSeq" id="WP_236891180.1">
    <property type="nucleotide sequence ID" value="NZ_AP024488.1"/>
</dbReference>
<evidence type="ECO:0000313" key="4">
    <source>
        <dbReference type="Proteomes" id="UP001320148"/>
    </source>
</evidence>
<proteinExistence type="inferred from homology"/>
<keyword evidence="2" id="KW-0456">Lyase</keyword>
<evidence type="ECO:0000256" key="1">
    <source>
        <dbReference type="ARBA" id="ARBA00022596"/>
    </source>
</evidence>
<protein>
    <recommendedName>
        <fullName evidence="2">Putative nickel insertion protein</fullName>
    </recommendedName>
</protein>
<dbReference type="Pfam" id="PF01969">
    <property type="entry name" value="Ni_insertion"/>
    <property type="match status" value="1"/>
</dbReference>
<dbReference type="Proteomes" id="UP001320148">
    <property type="component" value="Chromosome"/>
</dbReference>